<organism evidence="1 2">
    <name type="scientific">Escherichia coli</name>
    <dbReference type="NCBI Taxonomy" id="562"/>
    <lineage>
        <taxon>Bacteria</taxon>
        <taxon>Pseudomonadati</taxon>
        <taxon>Pseudomonadota</taxon>
        <taxon>Gammaproteobacteria</taxon>
        <taxon>Enterobacterales</taxon>
        <taxon>Enterobacteriaceae</taxon>
        <taxon>Escherichia</taxon>
    </lineage>
</organism>
<evidence type="ECO:0000313" key="1">
    <source>
        <dbReference type="EMBL" id="EFB4535434.1"/>
    </source>
</evidence>
<feature type="non-terminal residue" evidence="1">
    <location>
        <position position="1"/>
    </location>
</feature>
<protein>
    <submittedName>
        <fullName evidence="1">CFA/I fimbrial chaperone</fullName>
    </submittedName>
</protein>
<reference evidence="1 2" key="1">
    <citation type="submission" date="2018-08" db="EMBL/GenBank/DDBJ databases">
        <authorList>
            <consortium name="NARMS: The National Antimicrobial Resistance Monitoring System"/>
        </authorList>
    </citation>
    <scope>NUCLEOTIDE SEQUENCE [LARGE SCALE GENOMIC DNA]</scope>
    <source>
        <strain evidence="1 2">FSIS11706358</strain>
    </source>
</reference>
<accession>A0A8S7FL56</accession>
<comment type="caution">
    <text evidence="1">The sequence shown here is derived from an EMBL/GenBank/DDBJ whole genome shotgun (WGS) entry which is preliminary data.</text>
</comment>
<proteinExistence type="predicted"/>
<dbReference type="Proteomes" id="UP000542214">
    <property type="component" value="Unassembled WGS sequence"/>
</dbReference>
<dbReference type="EMBL" id="AASFZR010000136">
    <property type="protein sequence ID" value="EFB4535434.1"/>
    <property type="molecule type" value="Genomic_DNA"/>
</dbReference>
<sequence>VYNDKFIKISDSCPAKPPSAD</sequence>
<name>A0A8S7FL56_ECOLX</name>
<gene>
    <name evidence="1" type="ORF">C0P57_004810</name>
</gene>
<evidence type="ECO:0000313" key="2">
    <source>
        <dbReference type="Proteomes" id="UP000542214"/>
    </source>
</evidence>
<dbReference type="AlphaFoldDB" id="A0A8S7FL56"/>